<organism evidence="1 2">
    <name type="scientific">Striga asiatica</name>
    <name type="common">Asiatic witchweed</name>
    <name type="synonym">Buchnera asiatica</name>
    <dbReference type="NCBI Taxonomy" id="4170"/>
    <lineage>
        <taxon>Eukaryota</taxon>
        <taxon>Viridiplantae</taxon>
        <taxon>Streptophyta</taxon>
        <taxon>Embryophyta</taxon>
        <taxon>Tracheophyta</taxon>
        <taxon>Spermatophyta</taxon>
        <taxon>Magnoliopsida</taxon>
        <taxon>eudicotyledons</taxon>
        <taxon>Gunneridae</taxon>
        <taxon>Pentapetalae</taxon>
        <taxon>asterids</taxon>
        <taxon>lamiids</taxon>
        <taxon>Lamiales</taxon>
        <taxon>Orobanchaceae</taxon>
        <taxon>Buchnereae</taxon>
        <taxon>Striga</taxon>
    </lineage>
</organism>
<evidence type="ECO:0000313" key="2">
    <source>
        <dbReference type="Proteomes" id="UP000325081"/>
    </source>
</evidence>
<gene>
    <name evidence="1" type="ORF">STAS_30270</name>
</gene>
<keyword evidence="1" id="KW-0436">Ligase</keyword>
<dbReference type="GO" id="GO:0016874">
    <property type="term" value="F:ligase activity"/>
    <property type="evidence" value="ECO:0007669"/>
    <property type="project" value="UniProtKB-KW"/>
</dbReference>
<dbReference type="AlphaFoldDB" id="A0A5A7R695"/>
<name>A0A5A7R695_STRAF</name>
<evidence type="ECO:0000313" key="1">
    <source>
        <dbReference type="EMBL" id="GER52790.1"/>
    </source>
</evidence>
<keyword evidence="2" id="KW-1185">Reference proteome</keyword>
<sequence>MPRDSIASSTFRWRNFLSPDRNPPLSSSSSSSSRSSSFFLVLSPICSLASSIRPPLWQESDTMRGKRWLTGDEIHIRGDNALVVAGVVVLAGLRWEAGAVAAVVDEQEVAAPGRINQIGKCSTDVAARGLGAGLVCVDEYRDVVRRETVALDEAAVHSLDIVDATSQLRLCPRVIASDQHRPSCHGFFDERQKL</sequence>
<reference evidence="2" key="1">
    <citation type="journal article" date="2019" name="Curr. Biol.">
        <title>Genome Sequence of Striga asiatica Provides Insight into the Evolution of Plant Parasitism.</title>
        <authorList>
            <person name="Yoshida S."/>
            <person name="Kim S."/>
            <person name="Wafula E.K."/>
            <person name="Tanskanen J."/>
            <person name="Kim Y.M."/>
            <person name="Honaas L."/>
            <person name="Yang Z."/>
            <person name="Spallek T."/>
            <person name="Conn C.E."/>
            <person name="Ichihashi Y."/>
            <person name="Cheong K."/>
            <person name="Cui S."/>
            <person name="Der J.P."/>
            <person name="Gundlach H."/>
            <person name="Jiao Y."/>
            <person name="Hori C."/>
            <person name="Ishida J.K."/>
            <person name="Kasahara H."/>
            <person name="Kiba T."/>
            <person name="Kim M.S."/>
            <person name="Koo N."/>
            <person name="Laohavisit A."/>
            <person name="Lee Y.H."/>
            <person name="Lumba S."/>
            <person name="McCourt P."/>
            <person name="Mortimer J.C."/>
            <person name="Mutuku J.M."/>
            <person name="Nomura T."/>
            <person name="Sasaki-Sekimoto Y."/>
            <person name="Seto Y."/>
            <person name="Wang Y."/>
            <person name="Wakatake T."/>
            <person name="Sakakibara H."/>
            <person name="Demura T."/>
            <person name="Yamaguchi S."/>
            <person name="Yoneyama K."/>
            <person name="Manabe R.I."/>
            <person name="Nelson D.C."/>
            <person name="Schulman A.H."/>
            <person name="Timko M.P."/>
            <person name="dePamphilis C.W."/>
            <person name="Choi D."/>
            <person name="Shirasu K."/>
        </authorList>
    </citation>
    <scope>NUCLEOTIDE SEQUENCE [LARGE SCALE GENOMIC DNA]</scope>
    <source>
        <strain evidence="2">cv. UVA1</strain>
    </source>
</reference>
<protein>
    <submittedName>
        <fullName evidence="1">Glutamate--tRNA ligase</fullName>
    </submittedName>
</protein>
<dbReference type="EMBL" id="BKCP01010514">
    <property type="protein sequence ID" value="GER52790.1"/>
    <property type="molecule type" value="Genomic_DNA"/>
</dbReference>
<proteinExistence type="predicted"/>
<accession>A0A5A7R695</accession>
<dbReference type="Proteomes" id="UP000325081">
    <property type="component" value="Unassembled WGS sequence"/>
</dbReference>
<comment type="caution">
    <text evidence="1">The sequence shown here is derived from an EMBL/GenBank/DDBJ whole genome shotgun (WGS) entry which is preliminary data.</text>
</comment>